<dbReference type="Gene3D" id="1.25.40.10">
    <property type="entry name" value="Tetratricopeptide repeat domain"/>
    <property type="match status" value="1"/>
</dbReference>
<protein>
    <recommendedName>
        <fullName evidence="7">Pentatricopeptide repeat-containing protein</fullName>
    </recommendedName>
</protein>
<evidence type="ECO:0000313" key="4">
    <source>
        <dbReference type="EMBL" id="CAI0551656.1"/>
    </source>
</evidence>
<gene>
    <name evidence="4" type="ORF">LITE_LOCUS46075</name>
    <name evidence="5" type="ORF">LITE_LOCUS48041</name>
</gene>
<dbReference type="Pfam" id="PF13041">
    <property type="entry name" value="PPR_2"/>
    <property type="match status" value="1"/>
</dbReference>
<accession>A0AAV0RJ90</accession>
<dbReference type="GO" id="GO:0003729">
    <property type="term" value="F:mRNA binding"/>
    <property type="evidence" value="ECO:0007669"/>
    <property type="project" value="TreeGrafter"/>
</dbReference>
<dbReference type="PANTHER" id="PTHR47932">
    <property type="entry name" value="ATPASE EXPRESSION PROTEIN 3"/>
    <property type="match status" value="1"/>
</dbReference>
<proteinExistence type="inferred from homology"/>
<feature type="repeat" description="PPR" evidence="3">
    <location>
        <begin position="64"/>
        <end position="98"/>
    </location>
</feature>
<reference evidence="5" key="1">
    <citation type="submission" date="2022-08" db="EMBL/GenBank/DDBJ databases">
        <authorList>
            <person name="Gutierrez-Valencia J."/>
        </authorList>
    </citation>
    <scope>NUCLEOTIDE SEQUENCE</scope>
</reference>
<dbReference type="AlphaFoldDB" id="A0AAV0RJ90"/>
<evidence type="ECO:0000256" key="3">
    <source>
        <dbReference type="PROSITE-ProRule" id="PRU00708"/>
    </source>
</evidence>
<comment type="similarity">
    <text evidence="1">Belongs to the PPR family. P subfamily.</text>
</comment>
<dbReference type="NCBIfam" id="TIGR00756">
    <property type="entry name" value="PPR"/>
    <property type="match status" value="3"/>
</dbReference>
<keyword evidence="2" id="KW-0677">Repeat</keyword>
<evidence type="ECO:0008006" key="7">
    <source>
        <dbReference type="Google" id="ProtNLM"/>
    </source>
</evidence>
<evidence type="ECO:0000256" key="2">
    <source>
        <dbReference type="ARBA" id="ARBA00022737"/>
    </source>
</evidence>
<evidence type="ECO:0000313" key="6">
    <source>
        <dbReference type="Proteomes" id="UP001154282"/>
    </source>
</evidence>
<dbReference type="Proteomes" id="UP001154282">
    <property type="component" value="Unassembled WGS sequence"/>
</dbReference>
<dbReference type="InterPro" id="IPR011990">
    <property type="entry name" value="TPR-like_helical_dom_sf"/>
</dbReference>
<dbReference type="PROSITE" id="PS51375">
    <property type="entry name" value="PPR"/>
    <property type="match status" value="1"/>
</dbReference>
<sequence>MGALCKDGSTSRALDVFCDLKDKKVPPNVFTNNYLIHGLWKAGNVEEGRAMFSRLCKDWCVQPNIVTYNIVISGLCRHGFVDEAYGLFKMIEVSGCYQNYHSYKFDRPLISSTQRSTRCRGTHSRDSI</sequence>
<evidence type="ECO:0000256" key="1">
    <source>
        <dbReference type="ARBA" id="ARBA00007626"/>
    </source>
</evidence>
<dbReference type="Pfam" id="PF12854">
    <property type="entry name" value="PPR_1"/>
    <property type="match status" value="1"/>
</dbReference>
<dbReference type="EMBL" id="CAMGYJ010000010">
    <property type="protein sequence ID" value="CAI0551656.1"/>
    <property type="molecule type" value="Genomic_DNA"/>
</dbReference>
<evidence type="ECO:0000313" key="5">
    <source>
        <dbReference type="EMBL" id="CAI0556614.1"/>
    </source>
</evidence>
<dbReference type="InterPro" id="IPR002885">
    <property type="entry name" value="PPR_rpt"/>
</dbReference>
<keyword evidence="6" id="KW-1185">Reference proteome</keyword>
<organism evidence="5 6">
    <name type="scientific">Linum tenue</name>
    <dbReference type="NCBI Taxonomy" id="586396"/>
    <lineage>
        <taxon>Eukaryota</taxon>
        <taxon>Viridiplantae</taxon>
        <taxon>Streptophyta</taxon>
        <taxon>Embryophyta</taxon>
        <taxon>Tracheophyta</taxon>
        <taxon>Spermatophyta</taxon>
        <taxon>Magnoliopsida</taxon>
        <taxon>eudicotyledons</taxon>
        <taxon>Gunneridae</taxon>
        <taxon>Pentapetalae</taxon>
        <taxon>rosids</taxon>
        <taxon>fabids</taxon>
        <taxon>Malpighiales</taxon>
        <taxon>Linaceae</taxon>
        <taxon>Linum</taxon>
    </lineage>
</organism>
<name>A0AAV0RJ90_9ROSI</name>
<comment type="caution">
    <text evidence="5">The sequence shown here is derived from an EMBL/GenBank/DDBJ whole genome shotgun (WGS) entry which is preliminary data.</text>
</comment>
<dbReference type="PANTHER" id="PTHR47932:SF2">
    <property type="entry name" value="OS10G0484300 PROTEIN"/>
    <property type="match status" value="1"/>
</dbReference>
<dbReference type="EMBL" id="CAMGYJ010000011">
    <property type="protein sequence ID" value="CAI0556614.1"/>
    <property type="molecule type" value="Genomic_DNA"/>
</dbReference>